<dbReference type="GO" id="GO:0005634">
    <property type="term" value="C:nucleus"/>
    <property type="evidence" value="ECO:0007669"/>
    <property type="project" value="UniProtKB-ARBA"/>
</dbReference>
<evidence type="ECO:0000259" key="8">
    <source>
        <dbReference type="PROSITE" id="PS51614"/>
    </source>
</evidence>
<dbReference type="InterPro" id="IPR002877">
    <property type="entry name" value="RNA_MeTrfase_FtsJ_dom"/>
</dbReference>
<dbReference type="InterPro" id="IPR025807">
    <property type="entry name" value="Adrift-typ_MeTrfase"/>
</dbReference>
<evidence type="ECO:0000313" key="11">
    <source>
        <dbReference type="Proteomes" id="UP000274756"/>
    </source>
</evidence>
<dbReference type="STRING" id="318479.A0A0N4UQV5"/>
<dbReference type="InterPro" id="IPR029063">
    <property type="entry name" value="SAM-dependent_MTases_sf"/>
</dbReference>
<dbReference type="EMBL" id="UYYG01001268">
    <property type="protein sequence ID" value="VDN60924.1"/>
    <property type="molecule type" value="Genomic_DNA"/>
</dbReference>
<evidence type="ECO:0000256" key="3">
    <source>
        <dbReference type="ARBA" id="ARBA00022603"/>
    </source>
</evidence>
<feature type="active site" description="Proton acceptor" evidence="7">
    <location>
        <position position="153"/>
    </location>
</feature>
<dbReference type="PANTHER" id="PTHR16121:SF2">
    <property type="entry name" value="CAP-SPECIFIC MRNA (NUCLEOSIDE-2'-O-)-METHYLTRANSFERASE 2"/>
    <property type="match status" value="1"/>
</dbReference>
<protein>
    <recommendedName>
        <fullName evidence="2">Cap-specific mRNA (nucleoside-2'-O-)-methyltransferase 2</fullName>
        <ecNumber evidence="1">2.1.1.296</ecNumber>
    </recommendedName>
</protein>
<dbReference type="GO" id="GO:0005737">
    <property type="term" value="C:cytoplasm"/>
    <property type="evidence" value="ECO:0007669"/>
    <property type="project" value="TreeGrafter"/>
</dbReference>
<dbReference type="PROSITE" id="PS51614">
    <property type="entry name" value="SAM_MT_ADRIFT"/>
    <property type="match status" value="1"/>
</dbReference>
<keyword evidence="11" id="KW-1185">Reference proteome</keyword>
<dbReference type="Gene3D" id="3.40.50.12760">
    <property type="match status" value="1"/>
</dbReference>
<dbReference type="Proteomes" id="UP000274756">
    <property type="component" value="Unassembled WGS sequence"/>
</dbReference>
<dbReference type="Pfam" id="PF01728">
    <property type="entry name" value="FtsJ"/>
    <property type="match status" value="1"/>
</dbReference>
<reference evidence="12" key="1">
    <citation type="submission" date="2017-02" db="UniProtKB">
        <authorList>
            <consortium name="WormBaseParasite"/>
        </authorList>
    </citation>
    <scope>IDENTIFICATION</scope>
</reference>
<evidence type="ECO:0000256" key="6">
    <source>
        <dbReference type="ARBA" id="ARBA00049477"/>
    </source>
</evidence>
<evidence type="ECO:0000313" key="12">
    <source>
        <dbReference type="WBParaSite" id="DME_0001041201-mRNA-1"/>
    </source>
</evidence>
<dbReference type="SUPFAM" id="SSF53335">
    <property type="entry name" value="S-adenosyl-L-methionine-dependent methyltransferases"/>
    <property type="match status" value="1"/>
</dbReference>
<dbReference type="AlphaFoldDB" id="A0A0N4UQV5"/>
<keyword evidence="5 7" id="KW-0949">S-adenosyl-L-methionine</keyword>
<evidence type="ECO:0000256" key="4">
    <source>
        <dbReference type="ARBA" id="ARBA00022679"/>
    </source>
</evidence>
<name>A0A0N4UQV5_DRAME</name>
<feature type="binding site" evidence="7">
    <location>
        <position position="28"/>
    </location>
    <ligand>
        <name>S-adenosyl-L-methionine</name>
        <dbReference type="ChEBI" id="CHEBI:59789"/>
    </ligand>
</feature>
<keyword evidence="3 7" id="KW-0489">Methyltransferase</keyword>
<reference evidence="9 11" key="2">
    <citation type="submission" date="2018-11" db="EMBL/GenBank/DDBJ databases">
        <authorList>
            <consortium name="Pathogen Informatics"/>
        </authorList>
    </citation>
    <scope>NUCLEOTIDE SEQUENCE [LARGE SCALE GENOMIC DNA]</scope>
</reference>
<feature type="binding site" evidence="7">
    <location>
        <position position="47"/>
    </location>
    <ligand>
        <name>S-adenosyl-L-methionine</name>
        <dbReference type="ChEBI" id="CHEBI:59789"/>
    </ligand>
</feature>
<dbReference type="EC" id="2.1.1.296" evidence="1"/>
<evidence type="ECO:0000256" key="1">
    <source>
        <dbReference type="ARBA" id="ARBA00012770"/>
    </source>
</evidence>
<dbReference type="PANTHER" id="PTHR16121">
    <property type="entry name" value="CAP-SPECIFIC MRNA (NUCLEOSIDE-2'-O-)-METHYLTRANSFERASE 1-RELATED"/>
    <property type="match status" value="1"/>
</dbReference>
<comment type="catalytic activity">
    <reaction evidence="6">
        <text>a 5'-end (N(7)-methyl 5'-triphosphoguanosine)-(2'-O-methyl-ribonucleoside)-(ribonucleotide) in mRNA + S-adenosyl-L-methionine = a 5'-end (N(7)-methyl 5'-triphosphoguanosine)-(2'-O-methyl-ribonucleoside)-(2'-O-methyl-ribonucleotide) in mRNA + S-adenosyl-L-homocysteine + H(+)</text>
        <dbReference type="Rhea" id="RHEA:67024"/>
        <dbReference type="Rhea" id="RHEA-COMP:17169"/>
        <dbReference type="Rhea" id="RHEA-COMP:17170"/>
        <dbReference type="ChEBI" id="CHEBI:15378"/>
        <dbReference type="ChEBI" id="CHEBI:57856"/>
        <dbReference type="ChEBI" id="CHEBI:59789"/>
        <dbReference type="ChEBI" id="CHEBI:167612"/>
        <dbReference type="ChEBI" id="CHEBI:167614"/>
        <dbReference type="EC" id="2.1.1.296"/>
    </reaction>
</comment>
<proteinExistence type="predicted"/>
<dbReference type="GO" id="GO:0004483">
    <property type="term" value="F:methyltransferase cap1 activity"/>
    <property type="evidence" value="ECO:0007669"/>
    <property type="project" value="TreeGrafter"/>
</dbReference>
<dbReference type="GO" id="GO:0120550">
    <property type="term" value="F:methyltransferase cap2 activity"/>
    <property type="evidence" value="ECO:0007669"/>
    <property type="project" value="UniProtKB-EC"/>
</dbReference>
<feature type="domain" description="Adrift-type SAM-dependent 2'-O-MTase" evidence="8">
    <location>
        <begin position="1"/>
        <end position="200"/>
    </location>
</feature>
<accession>A0A0N4UQV5</accession>
<evidence type="ECO:0000313" key="10">
    <source>
        <dbReference type="Proteomes" id="UP000038040"/>
    </source>
</evidence>
<evidence type="ECO:0000256" key="2">
    <source>
        <dbReference type="ARBA" id="ARBA00021134"/>
    </source>
</evidence>
<dbReference type="Proteomes" id="UP000038040">
    <property type="component" value="Unplaced"/>
</dbReference>
<sequence length="212" mass="24621">MLNISVILLLAYNYLDLKCSLHLCEAPGAFVVALAIYLKLHVSEVHWSWRANSLNPYYEWNEPTNMILDDTLIAKSYAKWLFGPDNSGNIFNWTQNYLDYIVCKTGKFHLITADGSFNCQVNSSILMLFKFSLILTIQIALDLLRPNGSFVIKMYTIYRKETVETIFDLFTSFERLYMFKPSSSKPGNPEVSLIFYFDQCLKIIFFLNLSFF</sequence>
<dbReference type="WBParaSite" id="DME_0001041201-mRNA-1">
    <property type="protein sequence ID" value="DME_0001041201-mRNA-1"/>
    <property type="gene ID" value="DME_0001041201"/>
</dbReference>
<evidence type="ECO:0000256" key="7">
    <source>
        <dbReference type="PROSITE-ProRule" id="PRU00946"/>
    </source>
</evidence>
<organism evidence="10 12">
    <name type="scientific">Dracunculus medinensis</name>
    <name type="common">Guinea worm</name>
    <dbReference type="NCBI Taxonomy" id="318479"/>
    <lineage>
        <taxon>Eukaryota</taxon>
        <taxon>Metazoa</taxon>
        <taxon>Ecdysozoa</taxon>
        <taxon>Nematoda</taxon>
        <taxon>Chromadorea</taxon>
        <taxon>Rhabditida</taxon>
        <taxon>Spirurina</taxon>
        <taxon>Dracunculoidea</taxon>
        <taxon>Dracunculidae</taxon>
        <taxon>Dracunculus</taxon>
    </lineage>
</organism>
<dbReference type="OrthoDB" id="429597at2759"/>
<dbReference type="InterPro" id="IPR050851">
    <property type="entry name" value="mRNA_Cap_2O-Ribose_MeTrfase"/>
</dbReference>
<dbReference type="GO" id="GO:0006370">
    <property type="term" value="P:7-methylguanosine mRNA capping"/>
    <property type="evidence" value="ECO:0007669"/>
    <property type="project" value="TreeGrafter"/>
</dbReference>
<evidence type="ECO:0000313" key="9">
    <source>
        <dbReference type="EMBL" id="VDN60924.1"/>
    </source>
</evidence>
<gene>
    <name evidence="9" type="ORF">DME_LOCUS10897</name>
</gene>
<evidence type="ECO:0000256" key="5">
    <source>
        <dbReference type="ARBA" id="ARBA00022691"/>
    </source>
</evidence>
<feature type="binding site" evidence="7">
    <location>
        <position position="114"/>
    </location>
    <ligand>
        <name>S-adenosyl-L-methionine</name>
        <dbReference type="ChEBI" id="CHEBI:59789"/>
    </ligand>
</feature>
<dbReference type="GO" id="GO:0032259">
    <property type="term" value="P:methylation"/>
    <property type="evidence" value="ECO:0007669"/>
    <property type="project" value="UniProtKB-KW"/>
</dbReference>
<keyword evidence="4 7" id="KW-0808">Transferase</keyword>